<organism evidence="7 8">
    <name type="scientific">Legionella shakespearei DSM 23087</name>
    <dbReference type="NCBI Taxonomy" id="1122169"/>
    <lineage>
        <taxon>Bacteria</taxon>
        <taxon>Pseudomonadati</taxon>
        <taxon>Pseudomonadota</taxon>
        <taxon>Gammaproteobacteria</taxon>
        <taxon>Legionellales</taxon>
        <taxon>Legionellaceae</taxon>
        <taxon>Legionella</taxon>
    </lineage>
</organism>
<keyword evidence="3 6" id="KW-0489">Methyltransferase</keyword>
<name>A0A0W0ZF50_9GAMM</name>
<dbReference type="PANTHER" id="PTHR43648:SF1">
    <property type="entry name" value="ELECTRON TRANSFER FLAVOPROTEIN BETA SUBUNIT LYSINE METHYLTRANSFERASE"/>
    <property type="match status" value="1"/>
</dbReference>
<dbReference type="GO" id="GO:0032259">
    <property type="term" value="P:methylation"/>
    <property type="evidence" value="ECO:0007669"/>
    <property type="project" value="UniProtKB-KW"/>
</dbReference>
<evidence type="ECO:0000256" key="3">
    <source>
        <dbReference type="ARBA" id="ARBA00022603"/>
    </source>
</evidence>
<dbReference type="SUPFAM" id="SSF53335">
    <property type="entry name" value="S-adenosyl-L-methionine-dependent methyltransferases"/>
    <property type="match status" value="1"/>
</dbReference>
<dbReference type="PATRIC" id="fig|1122169.6.peg.69"/>
<keyword evidence="8" id="KW-1185">Reference proteome</keyword>
<keyword evidence="5 6" id="KW-0949">S-adenosyl-L-methionine</keyword>
<dbReference type="GO" id="GO:0016279">
    <property type="term" value="F:protein-lysine N-methyltransferase activity"/>
    <property type="evidence" value="ECO:0007669"/>
    <property type="project" value="TreeGrafter"/>
</dbReference>
<keyword evidence="7" id="KW-0687">Ribonucleoprotein</keyword>
<dbReference type="HAMAP" id="MF_00735">
    <property type="entry name" value="Methyltr_PrmA"/>
    <property type="match status" value="1"/>
</dbReference>
<comment type="subcellular location">
    <subcellularLocation>
        <location evidence="6">Cytoplasm</location>
    </subcellularLocation>
</comment>
<dbReference type="PANTHER" id="PTHR43648">
    <property type="entry name" value="ELECTRON TRANSFER FLAVOPROTEIN BETA SUBUNIT LYSINE METHYLTRANSFERASE"/>
    <property type="match status" value="1"/>
</dbReference>
<evidence type="ECO:0000256" key="5">
    <source>
        <dbReference type="ARBA" id="ARBA00022691"/>
    </source>
</evidence>
<evidence type="ECO:0000256" key="6">
    <source>
        <dbReference type="HAMAP-Rule" id="MF_00735"/>
    </source>
</evidence>
<dbReference type="EMBL" id="LNYW01000002">
    <property type="protein sequence ID" value="KTD67534.1"/>
    <property type="molecule type" value="Genomic_DNA"/>
</dbReference>
<comment type="catalytic activity">
    <reaction evidence="6">
        <text>L-lysyl-[protein] + 3 S-adenosyl-L-methionine = N(6),N(6),N(6)-trimethyl-L-lysyl-[protein] + 3 S-adenosyl-L-homocysteine + 3 H(+)</text>
        <dbReference type="Rhea" id="RHEA:54192"/>
        <dbReference type="Rhea" id="RHEA-COMP:9752"/>
        <dbReference type="Rhea" id="RHEA-COMP:13826"/>
        <dbReference type="ChEBI" id="CHEBI:15378"/>
        <dbReference type="ChEBI" id="CHEBI:29969"/>
        <dbReference type="ChEBI" id="CHEBI:57856"/>
        <dbReference type="ChEBI" id="CHEBI:59789"/>
        <dbReference type="ChEBI" id="CHEBI:61961"/>
    </reaction>
</comment>
<feature type="binding site" evidence="6">
    <location>
        <position position="164"/>
    </location>
    <ligand>
        <name>S-adenosyl-L-methionine</name>
        <dbReference type="ChEBI" id="CHEBI:59789"/>
    </ligand>
</feature>
<comment type="similarity">
    <text evidence="1 6">Belongs to the methyltransferase superfamily. PrmA family.</text>
</comment>
<sequence>MVWFQLKIEHCPTADVEEISEELEESGALSIMLTDKNDNPVLEPEPGTTPLWPEIIIHALYAQAEEAQAARELLSSTRPKLLCSLDALPDKDWERACMDDFKPQRFGKRLWICPTWQSPPDPDAVNLILDPGLAFGTGTHPTTALCLTWLEQADLHNKSVIDYGCGSGILSLAALKLGARHVHAVDIDNQALQATHNNAVSNAINEQQLSVGFPEALQDPVDLIIANILLAPLISLKDRFHQLLHPGCHLIVSGLLSEQANQLIEAYDSFFEVVRTEHMDGWALLVFAKSA</sequence>
<dbReference type="GO" id="GO:0005829">
    <property type="term" value="C:cytosol"/>
    <property type="evidence" value="ECO:0007669"/>
    <property type="project" value="TreeGrafter"/>
</dbReference>
<dbReference type="GO" id="GO:0005840">
    <property type="term" value="C:ribosome"/>
    <property type="evidence" value="ECO:0007669"/>
    <property type="project" value="UniProtKB-KW"/>
</dbReference>
<dbReference type="CDD" id="cd02440">
    <property type="entry name" value="AdoMet_MTases"/>
    <property type="match status" value="1"/>
</dbReference>
<evidence type="ECO:0000256" key="1">
    <source>
        <dbReference type="ARBA" id="ARBA00009741"/>
    </source>
</evidence>
<feature type="binding site" evidence="6">
    <location>
        <position position="227"/>
    </location>
    <ligand>
        <name>S-adenosyl-L-methionine</name>
        <dbReference type="ChEBI" id="CHEBI:59789"/>
    </ligand>
</feature>
<dbReference type="NCBIfam" id="TIGR00406">
    <property type="entry name" value="prmA"/>
    <property type="match status" value="1"/>
</dbReference>
<dbReference type="Gene3D" id="3.40.50.150">
    <property type="entry name" value="Vaccinia Virus protein VP39"/>
    <property type="match status" value="1"/>
</dbReference>
<accession>A0A0W0ZF50</accession>
<reference evidence="7 8" key="1">
    <citation type="submission" date="2015-11" db="EMBL/GenBank/DDBJ databases">
        <title>Genomic analysis of 38 Legionella species identifies large and diverse effector repertoires.</title>
        <authorList>
            <person name="Burstein D."/>
            <person name="Amaro F."/>
            <person name="Zusman T."/>
            <person name="Lifshitz Z."/>
            <person name="Cohen O."/>
            <person name="Gilbert J.A."/>
            <person name="Pupko T."/>
            <person name="Shuman H.A."/>
            <person name="Segal G."/>
        </authorList>
    </citation>
    <scope>NUCLEOTIDE SEQUENCE [LARGE SCALE GENOMIC DNA]</scope>
    <source>
        <strain evidence="7 8">ATCC 49655</strain>
    </source>
</reference>
<dbReference type="eggNOG" id="COG2264">
    <property type="taxonomic scope" value="Bacteria"/>
</dbReference>
<keyword evidence="4 6" id="KW-0808">Transferase</keyword>
<dbReference type="InterPro" id="IPR029063">
    <property type="entry name" value="SAM-dependent_MTases_sf"/>
</dbReference>
<dbReference type="InterPro" id="IPR004498">
    <property type="entry name" value="Ribosomal_PrmA_MeTrfase"/>
</dbReference>
<keyword evidence="7" id="KW-0689">Ribosomal protein</keyword>
<dbReference type="AlphaFoldDB" id="A0A0W0ZF50"/>
<proteinExistence type="inferred from homology"/>
<dbReference type="Proteomes" id="UP000054600">
    <property type="component" value="Unassembled WGS sequence"/>
</dbReference>
<evidence type="ECO:0000256" key="2">
    <source>
        <dbReference type="ARBA" id="ARBA00022490"/>
    </source>
</evidence>
<keyword evidence="2 6" id="KW-0963">Cytoplasm</keyword>
<dbReference type="PIRSF" id="PIRSF000401">
    <property type="entry name" value="RPL11_MTase"/>
    <property type="match status" value="1"/>
</dbReference>
<gene>
    <name evidence="6 7" type="primary">prmA</name>
    <name evidence="7" type="ORF">Lsha_0065</name>
</gene>
<dbReference type="EC" id="2.1.1.-" evidence="6"/>
<feature type="binding site" evidence="6">
    <location>
        <position position="186"/>
    </location>
    <ligand>
        <name>S-adenosyl-L-methionine</name>
        <dbReference type="ChEBI" id="CHEBI:59789"/>
    </ligand>
</feature>
<feature type="binding site" evidence="6">
    <location>
        <position position="143"/>
    </location>
    <ligand>
        <name>S-adenosyl-L-methionine</name>
        <dbReference type="ChEBI" id="CHEBI:59789"/>
    </ligand>
</feature>
<evidence type="ECO:0000256" key="4">
    <source>
        <dbReference type="ARBA" id="ARBA00022679"/>
    </source>
</evidence>
<evidence type="ECO:0000313" key="8">
    <source>
        <dbReference type="Proteomes" id="UP000054600"/>
    </source>
</evidence>
<dbReference type="Pfam" id="PF06325">
    <property type="entry name" value="PrmA"/>
    <property type="match status" value="1"/>
</dbReference>
<protein>
    <recommendedName>
        <fullName evidence="6">Ribosomal protein L11 methyltransferase</fullName>
        <shortName evidence="6">L11 Mtase</shortName>
        <ecNumber evidence="6">2.1.1.-</ecNumber>
    </recommendedName>
</protein>
<comment type="caution">
    <text evidence="7">The sequence shown here is derived from an EMBL/GenBank/DDBJ whole genome shotgun (WGS) entry which is preliminary data.</text>
</comment>
<evidence type="ECO:0000313" key="7">
    <source>
        <dbReference type="EMBL" id="KTD67534.1"/>
    </source>
</evidence>
<dbReference type="InterPro" id="IPR050078">
    <property type="entry name" value="Ribosomal_L11_MeTrfase_PrmA"/>
</dbReference>
<comment type="function">
    <text evidence="6">Methylates ribosomal protein L11.</text>
</comment>
<dbReference type="STRING" id="1122169.Lsha_0065"/>